<dbReference type="InterPro" id="IPR016181">
    <property type="entry name" value="Acyl_CoA_acyltransferase"/>
</dbReference>
<organism evidence="2 3">
    <name type="scientific">Pseudoroseicyclus tamaricis</name>
    <dbReference type="NCBI Taxonomy" id="2705421"/>
    <lineage>
        <taxon>Bacteria</taxon>
        <taxon>Pseudomonadati</taxon>
        <taxon>Pseudomonadota</taxon>
        <taxon>Alphaproteobacteria</taxon>
        <taxon>Rhodobacterales</taxon>
        <taxon>Paracoccaceae</taxon>
        <taxon>Pseudoroseicyclus</taxon>
    </lineage>
</organism>
<evidence type="ECO:0000313" key="2">
    <source>
        <dbReference type="EMBL" id="NDV00718.1"/>
    </source>
</evidence>
<dbReference type="PROSITE" id="PS51186">
    <property type="entry name" value="GNAT"/>
    <property type="match status" value="1"/>
</dbReference>
<dbReference type="Proteomes" id="UP000474757">
    <property type="component" value="Unassembled WGS sequence"/>
</dbReference>
<name>A0A6B2JRB7_9RHOB</name>
<feature type="domain" description="N-acetyltransferase" evidence="1">
    <location>
        <begin position="1"/>
        <end position="138"/>
    </location>
</feature>
<sequence>MARLRDAIDRARGEGRPNAPARLRRFYIDHGDRLSCVVAEEAGGLLGFQSLKRVREGNEYDVPGGWGVIGTYVAPGAWRRGIGRALFAANLAAAEGVSLAVIDATVGAKNALGIGFYTAIGFRPWRVVPGAVGLRFDL</sequence>
<dbReference type="SUPFAM" id="SSF55729">
    <property type="entry name" value="Acyl-CoA N-acyltransferases (Nat)"/>
    <property type="match status" value="1"/>
</dbReference>
<evidence type="ECO:0000313" key="3">
    <source>
        <dbReference type="Proteomes" id="UP000474757"/>
    </source>
</evidence>
<dbReference type="GO" id="GO:0016747">
    <property type="term" value="F:acyltransferase activity, transferring groups other than amino-acyl groups"/>
    <property type="evidence" value="ECO:0007669"/>
    <property type="project" value="InterPro"/>
</dbReference>
<comment type="caution">
    <text evidence="2">The sequence shown here is derived from an EMBL/GenBank/DDBJ whole genome shotgun (WGS) entry which is preliminary data.</text>
</comment>
<protein>
    <submittedName>
        <fullName evidence="2">GNAT family N-acetyltransferase</fullName>
    </submittedName>
</protein>
<keyword evidence="2" id="KW-0808">Transferase</keyword>
<evidence type="ECO:0000259" key="1">
    <source>
        <dbReference type="PROSITE" id="PS51186"/>
    </source>
</evidence>
<accession>A0A6B2JRB7</accession>
<keyword evidence="3" id="KW-1185">Reference proteome</keyword>
<dbReference type="AlphaFoldDB" id="A0A6B2JRB7"/>
<dbReference type="Pfam" id="PF00583">
    <property type="entry name" value="Acetyltransf_1"/>
    <property type="match status" value="1"/>
</dbReference>
<dbReference type="EMBL" id="JAAGAB010000002">
    <property type="protein sequence ID" value="NDV00718.1"/>
    <property type="molecule type" value="Genomic_DNA"/>
</dbReference>
<dbReference type="Gene3D" id="3.40.630.30">
    <property type="match status" value="1"/>
</dbReference>
<dbReference type="InterPro" id="IPR000182">
    <property type="entry name" value="GNAT_dom"/>
</dbReference>
<gene>
    <name evidence="2" type="ORF">GZA08_07020</name>
</gene>
<reference evidence="2 3" key="1">
    <citation type="submission" date="2020-02" db="EMBL/GenBank/DDBJ databases">
        <title>Pseudoroseicyclus tamarix, sp. nov., isolated from offshore sediment of a Tamarix chinensis forest.</title>
        <authorList>
            <person name="Gai Y."/>
        </authorList>
    </citation>
    <scope>NUCLEOTIDE SEQUENCE [LARGE SCALE GENOMIC DNA]</scope>
    <source>
        <strain evidence="2 3">CLL3-39</strain>
    </source>
</reference>
<proteinExistence type="predicted"/>